<feature type="non-terminal residue" evidence="6">
    <location>
        <position position="126"/>
    </location>
</feature>
<dbReference type="OrthoDB" id="3260563at2759"/>
<keyword evidence="7" id="KW-1185">Reference proteome</keyword>
<proteinExistence type="predicted"/>
<dbReference type="GO" id="GO:0016020">
    <property type="term" value="C:membrane"/>
    <property type="evidence" value="ECO:0007669"/>
    <property type="project" value="InterPro"/>
</dbReference>
<dbReference type="InterPro" id="IPR011527">
    <property type="entry name" value="ABC1_TM_dom"/>
</dbReference>
<dbReference type="GO" id="GO:0005524">
    <property type="term" value="F:ATP binding"/>
    <property type="evidence" value="ECO:0007669"/>
    <property type="project" value="InterPro"/>
</dbReference>
<accession>A0A165M4J8</accession>
<evidence type="ECO:0000256" key="4">
    <source>
        <dbReference type="SAM" id="Phobius"/>
    </source>
</evidence>
<evidence type="ECO:0000256" key="3">
    <source>
        <dbReference type="ARBA" id="ARBA00023136"/>
    </source>
</evidence>
<protein>
    <recommendedName>
        <fullName evidence="5">ABC transmembrane type-1 domain-containing protein</fullName>
    </recommendedName>
</protein>
<evidence type="ECO:0000256" key="2">
    <source>
        <dbReference type="ARBA" id="ARBA00022989"/>
    </source>
</evidence>
<dbReference type="SUPFAM" id="SSF90123">
    <property type="entry name" value="ABC transporter transmembrane region"/>
    <property type="match status" value="1"/>
</dbReference>
<keyword evidence="3 4" id="KW-0472">Membrane</keyword>
<gene>
    <name evidence="6" type="ORF">DAEQUDRAFT_658251</name>
</gene>
<evidence type="ECO:0000259" key="5">
    <source>
        <dbReference type="PROSITE" id="PS50929"/>
    </source>
</evidence>
<dbReference type="EMBL" id="KV429110">
    <property type="protein sequence ID" value="KZT65224.1"/>
    <property type="molecule type" value="Genomic_DNA"/>
</dbReference>
<dbReference type="AlphaFoldDB" id="A0A165M4J8"/>
<dbReference type="Proteomes" id="UP000076727">
    <property type="component" value="Unassembled WGS sequence"/>
</dbReference>
<feature type="domain" description="ABC transmembrane type-1" evidence="5">
    <location>
        <begin position="1"/>
        <end position="126"/>
    </location>
</feature>
<dbReference type="InterPro" id="IPR036640">
    <property type="entry name" value="ABC1_TM_sf"/>
</dbReference>
<feature type="transmembrane region" description="Helical" evidence="4">
    <location>
        <begin position="12"/>
        <end position="38"/>
    </location>
</feature>
<organism evidence="6 7">
    <name type="scientific">Daedalea quercina L-15889</name>
    <dbReference type="NCBI Taxonomy" id="1314783"/>
    <lineage>
        <taxon>Eukaryota</taxon>
        <taxon>Fungi</taxon>
        <taxon>Dikarya</taxon>
        <taxon>Basidiomycota</taxon>
        <taxon>Agaricomycotina</taxon>
        <taxon>Agaricomycetes</taxon>
        <taxon>Polyporales</taxon>
        <taxon>Fomitopsis</taxon>
    </lineage>
</organism>
<dbReference type="STRING" id="1314783.A0A165M4J8"/>
<name>A0A165M4J8_9APHY</name>
<evidence type="ECO:0000313" key="6">
    <source>
        <dbReference type="EMBL" id="KZT65224.1"/>
    </source>
</evidence>
<keyword evidence="1 4" id="KW-0812">Transmembrane</keyword>
<dbReference type="Gene3D" id="1.20.1560.10">
    <property type="entry name" value="ABC transporter type 1, transmembrane domain"/>
    <property type="match status" value="1"/>
</dbReference>
<evidence type="ECO:0000256" key="1">
    <source>
        <dbReference type="ARBA" id="ARBA00022692"/>
    </source>
</evidence>
<feature type="transmembrane region" description="Helical" evidence="4">
    <location>
        <begin position="88"/>
        <end position="109"/>
    </location>
</feature>
<sequence>LSVAMLCKLAAVVVMSPIFLIPGALVAFLGGWLGQVYMKAQLSVKREMSNAPSIRAYAAQESFKREAYKRNDQWTTAARTFYNLNRWICIRIDATGALFSTALAVYLVYGGPFSASNTGFSLNMAG</sequence>
<reference evidence="6 7" key="1">
    <citation type="journal article" date="2016" name="Mol. Biol. Evol.">
        <title>Comparative Genomics of Early-Diverging Mushroom-Forming Fungi Provides Insights into the Origins of Lignocellulose Decay Capabilities.</title>
        <authorList>
            <person name="Nagy L.G."/>
            <person name="Riley R."/>
            <person name="Tritt A."/>
            <person name="Adam C."/>
            <person name="Daum C."/>
            <person name="Floudas D."/>
            <person name="Sun H."/>
            <person name="Yadav J.S."/>
            <person name="Pangilinan J."/>
            <person name="Larsson K.H."/>
            <person name="Matsuura K."/>
            <person name="Barry K."/>
            <person name="Labutti K."/>
            <person name="Kuo R."/>
            <person name="Ohm R.A."/>
            <person name="Bhattacharya S.S."/>
            <person name="Shirouzu T."/>
            <person name="Yoshinaga Y."/>
            <person name="Martin F.M."/>
            <person name="Grigoriev I.V."/>
            <person name="Hibbett D.S."/>
        </authorList>
    </citation>
    <scope>NUCLEOTIDE SEQUENCE [LARGE SCALE GENOMIC DNA]</scope>
    <source>
        <strain evidence="6 7">L-15889</strain>
    </source>
</reference>
<feature type="non-terminal residue" evidence="6">
    <location>
        <position position="1"/>
    </location>
</feature>
<dbReference type="PROSITE" id="PS50929">
    <property type="entry name" value="ABC_TM1F"/>
    <property type="match status" value="1"/>
</dbReference>
<dbReference type="GO" id="GO:0140359">
    <property type="term" value="F:ABC-type transporter activity"/>
    <property type="evidence" value="ECO:0007669"/>
    <property type="project" value="InterPro"/>
</dbReference>
<keyword evidence="2 4" id="KW-1133">Transmembrane helix</keyword>
<evidence type="ECO:0000313" key="7">
    <source>
        <dbReference type="Proteomes" id="UP000076727"/>
    </source>
</evidence>